<organism evidence="7 8">
    <name type="scientific">Streptomyces paromomycinus</name>
    <name type="common">Streptomyces rimosus subsp. paromomycinus</name>
    <dbReference type="NCBI Taxonomy" id="92743"/>
    <lineage>
        <taxon>Bacteria</taxon>
        <taxon>Bacillati</taxon>
        <taxon>Actinomycetota</taxon>
        <taxon>Actinomycetes</taxon>
        <taxon>Kitasatosporales</taxon>
        <taxon>Streptomycetaceae</taxon>
        <taxon>Streptomyces</taxon>
    </lineage>
</organism>
<dbReference type="PANTHER" id="PTHR30429:SF3">
    <property type="entry name" value="LIPOPROTEIN"/>
    <property type="match status" value="1"/>
</dbReference>
<dbReference type="SUPFAM" id="SSF53850">
    <property type="entry name" value="Periplasmic binding protein-like II"/>
    <property type="match status" value="1"/>
</dbReference>
<comment type="subcellular location">
    <subcellularLocation>
        <location evidence="1">Membrane</location>
        <topology evidence="1">Lipid-anchor</topology>
    </subcellularLocation>
</comment>
<dbReference type="Pfam" id="PF03180">
    <property type="entry name" value="Lipoprotein_9"/>
    <property type="match status" value="1"/>
</dbReference>
<evidence type="ECO:0000256" key="3">
    <source>
        <dbReference type="ARBA" id="ARBA00022729"/>
    </source>
</evidence>
<evidence type="ECO:0000256" key="2">
    <source>
        <dbReference type="ARBA" id="ARBA00008973"/>
    </source>
</evidence>
<comment type="caution">
    <text evidence="7">The sequence shown here is derived from an EMBL/GenBank/DDBJ whole genome shotgun (WGS) entry which is preliminary data.</text>
</comment>
<proteinExistence type="inferred from homology"/>
<dbReference type="Proteomes" id="UP000286746">
    <property type="component" value="Unassembled WGS sequence"/>
</dbReference>
<comment type="similarity">
    <text evidence="2">Belongs to the NlpA lipoprotein family.</text>
</comment>
<keyword evidence="5" id="KW-0564">Palmitate</keyword>
<dbReference type="AlphaFoldDB" id="A0A401VXG0"/>
<keyword evidence="8" id="KW-1185">Reference proteome</keyword>
<dbReference type="RefSeq" id="WP_170251578.1">
    <property type="nucleotide sequence ID" value="NZ_BHZD01000001.1"/>
</dbReference>
<dbReference type="PANTHER" id="PTHR30429">
    <property type="entry name" value="D-METHIONINE-BINDING LIPOPROTEIN METQ"/>
    <property type="match status" value="1"/>
</dbReference>
<evidence type="ECO:0000256" key="4">
    <source>
        <dbReference type="ARBA" id="ARBA00023136"/>
    </source>
</evidence>
<evidence type="ECO:0000256" key="6">
    <source>
        <dbReference type="ARBA" id="ARBA00023288"/>
    </source>
</evidence>
<protein>
    <submittedName>
        <fullName evidence="7">Lipoprotein</fullName>
    </submittedName>
</protein>
<evidence type="ECO:0000313" key="8">
    <source>
        <dbReference type="Proteomes" id="UP000286746"/>
    </source>
</evidence>
<dbReference type="Gene3D" id="3.40.190.10">
    <property type="entry name" value="Periplasmic binding protein-like II"/>
    <property type="match status" value="1"/>
</dbReference>
<accession>A0A401VXG0</accession>
<evidence type="ECO:0000313" key="7">
    <source>
        <dbReference type="EMBL" id="GCD41735.1"/>
    </source>
</evidence>
<dbReference type="InterPro" id="IPR004872">
    <property type="entry name" value="Lipoprotein_NlpA"/>
</dbReference>
<gene>
    <name evidence="7" type="ORF">GKJPGBOP_01392</name>
</gene>
<keyword evidence="4" id="KW-0472">Membrane</keyword>
<evidence type="ECO:0000256" key="5">
    <source>
        <dbReference type="ARBA" id="ARBA00023139"/>
    </source>
</evidence>
<keyword evidence="3" id="KW-0732">Signal</keyword>
<dbReference type="EMBL" id="BHZD01000001">
    <property type="protein sequence ID" value="GCD41735.1"/>
    <property type="molecule type" value="Genomic_DNA"/>
</dbReference>
<reference evidence="7 8" key="1">
    <citation type="submission" date="2018-11" db="EMBL/GenBank/DDBJ databases">
        <title>Whole genome sequence of Streptomyces paromomycinus NBRC 15454(T).</title>
        <authorList>
            <person name="Komaki H."/>
            <person name="Tamura T."/>
        </authorList>
    </citation>
    <scope>NUCLEOTIDE SEQUENCE [LARGE SCALE GENOMIC DNA]</scope>
    <source>
        <strain evidence="7 8">NBRC 15454</strain>
    </source>
</reference>
<dbReference type="GO" id="GO:0016020">
    <property type="term" value="C:membrane"/>
    <property type="evidence" value="ECO:0007669"/>
    <property type="project" value="UniProtKB-SubCell"/>
</dbReference>
<name>A0A401VXG0_STREY</name>
<evidence type="ECO:0000256" key="1">
    <source>
        <dbReference type="ARBA" id="ARBA00004635"/>
    </source>
</evidence>
<sequence length="129" mass="13541">MFLARSDTENGTGITPLAATDVVPLGRYSQQAEKLTDLPDGARIAHPDDPANEDRTCGCSKAGLITLKPGTGLYATADDIAGSPRHLKFTPVHAQQTPRLLKDVDTSVINDGVATLARGKADTTPSACR</sequence>
<keyword evidence="6 7" id="KW-0449">Lipoprotein</keyword>